<dbReference type="PROSITE" id="PS51194">
    <property type="entry name" value="HELICASE_CTER"/>
    <property type="match status" value="1"/>
</dbReference>
<dbReference type="Pfam" id="PF00270">
    <property type="entry name" value="DEAD"/>
    <property type="match status" value="1"/>
</dbReference>
<keyword evidence="7" id="KW-0378">Hydrolase</keyword>
<dbReference type="SUPFAM" id="SSF52540">
    <property type="entry name" value="P-loop containing nucleoside triphosphate hydrolases"/>
    <property type="match status" value="2"/>
</dbReference>
<dbReference type="InterPro" id="IPR027417">
    <property type="entry name" value="P-loop_NTPase"/>
</dbReference>
<dbReference type="PANTHER" id="PTHR47957">
    <property type="entry name" value="ATP-DEPENDENT HELICASE HRQ1"/>
    <property type="match status" value="1"/>
</dbReference>
<evidence type="ECO:0000256" key="1">
    <source>
        <dbReference type="ARBA" id="ARBA00022741"/>
    </source>
</evidence>
<accession>A0A6M0K3L2</accession>
<keyword evidence="2" id="KW-0067">ATP-binding</keyword>
<comment type="caution">
    <text evidence="7">The sequence shown here is derived from an EMBL/GenBank/DDBJ whole genome shotgun (WGS) entry which is preliminary data.</text>
</comment>
<dbReference type="InterPro" id="IPR014001">
    <property type="entry name" value="Helicase_ATP-bd"/>
</dbReference>
<dbReference type="Gene3D" id="3.40.50.300">
    <property type="entry name" value="P-loop containing nucleotide triphosphate hydrolases"/>
    <property type="match status" value="2"/>
</dbReference>
<evidence type="ECO:0000313" key="8">
    <source>
        <dbReference type="Proteomes" id="UP000483379"/>
    </source>
</evidence>
<keyword evidence="8" id="KW-1185">Reference proteome</keyword>
<dbReference type="SMART" id="SM00487">
    <property type="entry name" value="DEXDc"/>
    <property type="match status" value="1"/>
</dbReference>
<dbReference type="GO" id="GO:0005524">
    <property type="term" value="F:ATP binding"/>
    <property type="evidence" value="ECO:0007669"/>
    <property type="project" value="UniProtKB-KW"/>
</dbReference>
<dbReference type="InterPro" id="IPR011545">
    <property type="entry name" value="DEAD/DEAH_box_helicase_dom"/>
</dbReference>
<dbReference type="InterPro" id="IPR001650">
    <property type="entry name" value="Helicase_C-like"/>
</dbReference>
<keyword evidence="7" id="KW-0347">Helicase</keyword>
<evidence type="ECO:0000259" key="5">
    <source>
        <dbReference type="PROSITE" id="PS51192"/>
    </source>
</evidence>
<proteinExistence type="predicted"/>
<feature type="domain" description="Helicase C-terminal" evidence="6">
    <location>
        <begin position="970"/>
        <end position="1151"/>
    </location>
</feature>
<dbReference type="GO" id="GO:0043138">
    <property type="term" value="F:3'-5' DNA helicase activity"/>
    <property type="evidence" value="ECO:0007669"/>
    <property type="project" value="TreeGrafter"/>
</dbReference>
<organism evidence="7 8">
    <name type="scientific">Thiorhodococcus minor</name>
    <dbReference type="NCBI Taxonomy" id="57489"/>
    <lineage>
        <taxon>Bacteria</taxon>
        <taxon>Pseudomonadati</taxon>
        <taxon>Pseudomonadota</taxon>
        <taxon>Gammaproteobacteria</taxon>
        <taxon>Chromatiales</taxon>
        <taxon>Chromatiaceae</taxon>
        <taxon>Thiorhodococcus</taxon>
    </lineage>
</organism>
<evidence type="ECO:0000256" key="3">
    <source>
        <dbReference type="SAM" id="Coils"/>
    </source>
</evidence>
<keyword evidence="1" id="KW-0547">Nucleotide-binding</keyword>
<feature type="domain" description="Helicase ATP-binding" evidence="5">
    <location>
        <begin position="82"/>
        <end position="288"/>
    </location>
</feature>
<name>A0A6M0K3L2_9GAMM</name>
<feature type="compositionally biased region" description="Basic and acidic residues" evidence="4">
    <location>
        <begin position="1539"/>
        <end position="1557"/>
    </location>
</feature>
<evidence type="ECO:0000259" key="6">
    <source>
        <dbReference type="PROSITE" id="PS51194"/>
    </source>
</evidence>
<dbReference type="GO" id="GO:0003676">
    <property type="term" value="F:nucleic acid binding"/>
    <property type="evidence" value="ECO:0007669"/>
    <property type="project" value="InterPro"/>
</dbReference>
<dbReference type="PROSITE" id="PS51192">
    <property type="entry name" value="HELICASE_ATP_BIND_1"/>
    <property type="match status" value="1"/>
</dbReference>
<dbReference type="SMART" id="SM00490">
    <property type="entry name" value="HELICc"/>
    <property type="match status" value="1"/>
</dbReference>
<dbReference type="Pfam" id="PF00271">
    <property type="entry name" value="Helicase_C"/>
    <property type="match status" value="1"/>
</dbReference>
<dbReference type="GO" id="GO:0006289">
    <property type="term" value="P:nucleotide-excision repair"/>
    <property type="evidence" value="ECO:0007669"/>
    <property type="project" value="TreeGrafter"/>
</dbReference>
<keyword evidence="3" id="KW-0175">Coiled coil</keyword>
<evidence type="ECO:0000256" key="4">
    <source>
        <dbReference type="SAM" id="MobiDB-lite"/>
    </source>
</evidence>
<dbReference type="RefSeq" id="WP_164455089.1">
    <property type="nucleotide sequence ID" value="NZ_JAAIJQ010000087.1"/>
</dbReference>
<dbReference type="EMBL" id="JAAIJQ010000087">
    <property type="protein sequence ID" value="NEV64392.1"/>
    <property type="molecule type" value="Genomic_DNA"/>
</dbReference>
<feature type="coiled-coil region" evidence="3">
    <location>
        <begin position="1255"/>
        <end position="1305"/>
    </location>
</feature>
<evidence type="ECO:0000313" key="7">
    <source>
        <dbReference type="EMBL" id="NEV64392.1"/>
    </source>
</evidence>
<dbReference type="Proteomes" id="UP000483379">
    <property type="component" value="Unassembled WGS sequence"/>
</dbReference>
<protein>
    <submittedName>
        <fullName evidence="7">DEAD/DEAH box helicase</fullName>
    </submittedName>
</protein>
<gene>
    <name evidence="7" type="ORF">G3446_21340</name>
</gene>
<dbReference type="GO" id="GO:0036297">
    <property type="term" value="P:interstrand cross-link repair"/>
    <property type="evidence" value="ECO:0007669"/>
    <property type="project" value="TreeGrafter"/>
</dbReference>
<feature type="region of interest" description="Disordered" evidence="4">
    <location>
        <begin position="1537"/>
        <end position="1557"/>
    </location>
</feature>
<sequence>MLPSLVVDEVRHGVAETLRVQFEPSTELFKDAVRRLIEDPSWIKGPYVQLGLPFVADDSGKRFFQDFATEHPAFLHQAQAWRRCGIEGRSTLVATGTGSGKTECFLYPILAHVAQARKQDTPGIKAIIIYPMNALADDQATRIAELVHGTPAFAGIRAGLFVGSGITKYKPGKAGKAPAQDPAVMGPDHVIADKDVLRDNPPDILLTNYKMLDFLLIRPRDQALWRFNKPGTLRYLVVDELHTFDGAQGTDLAMLIRRLRHRLKCDAQGDRGRLICVGTSATLGDASDARPLRDYAGQVFATDFDADAVIVERRQGFDAFIGDKVIEHLIAADDAVLEAIRPRSFERSQEAVSRFLPAFFSDPETLAVLQAGLDTPLGRIRLGEELKRHLLFQSLLRTATQAPVTVDEIVDKLQRTLSARLVPEARSLISALLTLVAWARAPHAEQQVDASTPVERLSALVSLRVQLWLQELRRVLATVSRHPAEIVLCSEAAVLSQRERLRLPLIQCRHCHATGWLTLKQPQDSRVVSSLDRIYGSFFARHQDTFLARIYPRTPDDAPAPQGPFPLLSLTLCGQCGHLGHERLSQCPHCQSDDVVPVQVANANRTVRVRADAESGREAREVTVHDDRCPVCGERGGQLIIGAQTTSIAAHAVERLWSARLNDHKKLILFSDSVQDAAHRAGYIESKTEGMLIRAGLAKVLATLPEAMPWDRALEAVGRGYLDPSSPLVMPPRDFVARFIPPSMEWLRDWRALRETGALPAGSRLPEMLCQRMQWRAVEELTHRSDRGRTLARVGIAALFPDLADLQSLSQTLTAELHEAGGGLEALSEAQVLQWGLGTVLALIRAGAVFHMELERYAESGDFRGFEFAPQRKHWIPHRGHSGAPRFVTRDSGRHGFLHLEERDGNPLLGWAKLALGLSLYSPGIVTLAYEALLEALEQAGLGRFVPLEHKGTRARVFGLQPSPLRLYQDLRRLVTPSGAQSLWVPAEAVESLIGLPAWNSPGETFRADPAPGPSWWHARLQGGDVTRVIAHEHTGLLERDERVALQDRFMAPEDAWEPWYENLLSATPTLEMGIDIGTLSSVMLGGVPPSQANFIQRIGRAGRRDGNAAGFTIADASPDGHDQYYFAKPLEMLHGDVEAPAVYLNAAEVLRRQLYAFFFDNWVAEERPELPDKLSDPLDQVAMGDGDVTRFPFNYLDFVNRHEPALFDAFCRMLEDALRPETKAKLEAFITGTEQHKNLRARFLAFFEETHAERESWKKRRKAINAELGRLRKRPEDEQTLAEIDLLEKERAGLGHRIQQLNNEYLLEALTNAGLLPNYAFPEEGVALTTIIHGSRSGGEEYAVPVHRYSRPAHAALAEFAPRNTFFAHKSKVEIDQIDMSVEPPAEHRFCAGCHFLAPLTAPEAKLDACPRCGDSHWVDGSQVRPVLRLKRAVANIRRADKTRITETDEARNPKFYARRLLMNFEPEDVRNAWTLESSQAIYGFEFIAKADFHDLNLGQPLPVDSAEYATLIAGDDSPKAGFSLCKRCGMVQPNGRRGREETHTPVHTPDCPDRHTKGTEHLVERLFLYRQFESECLRIMVPKGFGSGERTTYSFMSALQLGLRKRFGGKVDHLRFETMSEAGAGDGAGKTYILIYDSVPGGTGYLQQLLAGDADTLSEVLAAAHTVIRDCACQVKPEQDGCYQCVFHYRQGRNRRHISRAAALEMLDELVQGDFQRKEVKCLSELEINSSFGSELERRFLPGLKALSGQLDTDNARLPVVRVTQDIKGGRTAYLLTVGPSKYWVDTQVPIEDPASGHVLCQPDFVISKTLTASPMRPIAVFVDGWEYHQKCMPDDARKRTALMLRGDYRVWSVTFEDIEAAHRLKGGTDLESPLSVLMTPSGQQMLADPLPHLDHSDLMSNAMALLLHLLGQPLSVDDDPLERLKTTGAHLLMRSVLRPNEVTEAIKASSAAVTSALPEWLRLDAQTVHLHSPGKGAVQWIGRAEPKFLTAKSTSRYPFAGALVLDDVEIAADLKLGRAQWRQWLRLVNLLQGVPGVALLTRSMLDTGETLAVLEPQAETPSGESADWALVLEAGEFLERLAQGFAYLAQAGVPAPDGIGVEYEEGDDYRLAEALWEKARLVLLTTAQEDCAESWTGAGYRVISEAENWWLAVEAALKEQTP</sequence>
<dbReference type="PANTHER" id="PTHR47957:SF3">
    <property type="entry name" value="ATP-DEPENDENT HELICASE HRQ1"/>
    <property type="match status" value="1"/>
</dbReference>
<dbReference type="InterPro" id="IPR018973">
    <property type="entry name" value="MZB"/>
</dbReference>
<evidence type="ECO:0000256" key="2">
    <source>
        <dbReference type="ARBA" id="ARBA00022840"/>
    </source>
</evidence>
<reference evidence="7 8" key="1">
    <citation type="submission" date="2020-02" db="EMBL/GenBank/DDBJ databases">
        <title>Genome sequences of Thiorhodococcus mannitoliphagus and Thiorhodococcus minor, purple sulfur photosynthetic bacteria in the gammaproteobacterial family, Chromatiaceae.</title>
        <authorList>
            <person name="Aviles F.A."/>
            <person name="Meyer T.E."/>
            <person name="Kyndt J.A."/>
        </authorList>
    </citation>
    <scope>NUCLEOTIDE SEQUENCE [LARGE SCALE GENOMIC DNA]</scope>
    <source>
        <strain evidence="7 8">DSM 11518</strain>
    </source>
</reference>
<dbReference type="Pfam" id="PF09369">
    <property type="entry name" value="MZB"/>
    <property type="match status" value="1"/>
</dbReference>